<name>A0A6J7ADB9_9ZZZZ</name>
<evidence type="ECO:0000313" key="1">
    <source>
        <dbReference type="EMBL" id="CAB4830825.1"/>
    </source>
</evidence>
<reference evidence="1" key="1">
    <citation type="submission" date="2020-05" db="EMBL/GenBank/DDBJ databases">
        <authorList>
            <person name="Chiriac C."/>
            <person name="Salcher M."/>
            <person name="Ghai R."/>
            <person name="Kavagutti S V."/>
        </authorList>
    </citation>
    <scope>NUCLEOTIDE SEQUENCE</scope>
</reference>
<sequence length="65" mass="7572">MLEAAKELGIFRIRTWPATLDIGDAKMIKLFSYSDLVFDRERETFLLTPVSQDGVKDVNRLREVR</sequence>
<gene>
    <name evidence="1" type="ORF">UFOPK3164_01155</name>
</gene>
<accession>A0A6J7ADB9</accession>
<proteinExistence type="predicted"/>
<organism evidence="1">
    <name type="scientific">freshwater metagenome</name>
    <dbReference type="NCBI Taxonomy" id="449393"/>
    <lineage>
        <taxon>unclassified sequences</taxon>
        <taxon>metagenomes</taxon>
        <taxon>ecological metagenomes</taxon>
    </lineage>
</organism>
<dbReference type="EMBL" id="CAFABE010000054">
    <property type="protein sequence ID" value="CAB4830825.1"/>
    <property type="molecule type" value="Genomic_DNA"/>
</dbReference>
<protein>
    <submittedName>
        <fullName evidence="1">Unannotated protein</fullName>
    </submittedName>
</protein>
<dbReference type="AlphaFoldDB" id="A0A6J7ADB9"/>